<dbReference type="InterPro" id="IPR009057">
    <property type="entry name" value="Homeodomain-like_sf"/>
</dbReference>
<dbReference type="PROSITE" id="PS01124">
    <property type="entry name" value="HTH_ARAC_FAMILY_2"/>
    <property type="match status" value="1"/>
</dbReference>
<evidence type="ECO:0000313" key="6">
    <source>
        <dbReference type="Proteomes" id="UP000531659"/>
    </source>
</evidence>
<dbReference type="Proteomes" id="UP000531659">
    <property type="component" value="Unassembled WGS sequence"/>
</dbReference>
<keyword evidence="2" id="KW-0238">DNA-binding</keyword>
<dbReference type="SUPFAM" id="SSF51215">
    <property type="entry name" value="Regulatory protein AraC"/>
    <property type="match status" value="1"/>
</dbReference>
<dbReference type="EMBL" id="JABEYB010000008">
    <property type="protein sequence ID" value="NNU76678.1"/>
    <property type="molecule type" value="Genomic_DNA"/>
</dbReference>
<sequence>MRLNQLKHMYEIFPKILYVVDRTTSLSWKLDDHMSFYNLMLIYDGKAEFTCNNTTIQASNGYLLFYRPGDIRKAHTFSESSMKCFGIDFLYTCPIYQDNQWQFVDSTLPFSFFQKIDDQFLFSRLLDLFSRLNRFFLSNKAINRVNERSVFSEILILLLQYKDGNQYNYSNLKRVDKIINYMAENYMENITLQQLADYSQISPSYLGNIFNKVIGASTIEYLINIRITKAKSLLKDGLTISETSKLVGFNDIFYFSKSFKKREGISPSQYIELINS</sequence>
<dbReference type="InterPro" id="IPR037923">
    <property type="entry name" value="HTH-like"/>
</dbReference>
<evidence type="ECO:0000313" key="5">
    <source>
        <dbReference type="EMBL" id="NNU76678.1"/>
    </source>
</evidence>
<dbReference type="AlphaFoldDB" id="A0A7Y3WT59"/>
<reference evidence="5 6" key="1">
    <citation type="submission" date="2020-05" db="EMBL/GenBank/DDBJ databases">
        <title>Complete genome of Clostridium estertheticum subspecies estertheticum, isolated from Vacuum packed lamb meat from New Zealand imported to Switzerland.</title>
        <authorList>
            <person name="Wambui J."/>
            <person name="Stevens M.J.A."/>
            <person name="Stephan R."/>
        </authorList>
    </citation>
    <scope>NUCLEOTIDE SEQUENCE [LARGE SCALE GENOMIC DNA]</scope>
    <source>
        <strain evidence="5 6">CEST001</strain>
    </source>
</reference>
<proteinExistence type="predicted"/>
<comment type="caution">
    <text evidence="5">The sequence shown here is derived from an EMBL/GenBank/DDBJ whole genome shotgun (WGS) entry which is preliminary data.</text>
</comment>
<evidence type="ECO:0000256" key="3">
    <source>
        <dbReference type="ARBA" id="ARBA00023163"/>
    </source>
</evidence>
<dbReference type="Pfam" id="PF12833">
    <property type="entry name" value="HTH_18"/>
    <property type="match status" value="1"/>
</dbReference>
<evidence type="ECO:0000256" key="1">
    <source>
        <dbReference type="ARBA" id="ARBA00023015"/>
    </source>
</evidence>
<dbReference type="InterPro" id="IPR018060">
    <property type="entry name" value="HTH_AraC"/>
</dbReference>
<dbReference type="GO" id="GO:0003700">
    <property type="term" value="F:DNA-binding transcription factor activity"/>
    <property type="evidence" value="ECO:0007669"/>
    <property type="project" value="InterPro"/>
</dbReference>
<feature type="domain" description="HTH araC/xylS-type" evidence="4">
    <location>
        <begin position="176"/>
        <end position="273"/>
    </location>
</feature>
<dbReference type="Gene3D" id="1.10.10.60">
    <property type="entry name" value="Homeodomain-like"/>
    <property type="match status" value="2"/>
</dbReference>
<dbReference type="SUPFAM" id="SSF46689">
    <property type="entry name" value="Homeodomain-like"/>
    <property type="match status" value="2"/>
</dbReference>
<gene>
    <name evidence="5" type="ORF">HLQ16_12105</name>
</gene>
<protein>
    <submittedName>
        <fullName evidence="5">Helix-turn-helix transcriptional regulator</fullName>
    </submittedName>
</protein>
<organism evidence="5 6">
    <name type="scientific">Clostridium estertheticum</name>
    <dbReference type="NCBI Taxonomy" id="238834"/>
    <lineage>
        <taxon>Bacteria</taxon>
        <taxon>Bacillati</taxon>
        <taxon>Bacillota</taxon>
        <taxon>Clostridia</taxon>
        <taxon>Eubacteriales</taxon>
        <taxon>Clostridiaceae</taxon>
        <taxon>Clostridium</taxon>
    </lineage>
</organism>
<dbReference type="PANTHER" id="PTHR43280">
    <property type="entry name" value="ARAC-FAMILY TRANSCRIPTIONAL REGULATOR"/>
    <property type="match status" value="1"/>
</dbReference>
<keyword evidence="3" id="KW-0804">Transcription</keyword>
<dbReference type="SMART" id="SM00342">
    <property type="entry name" value="HTH_ARAC"/>
    <property type="match status" value="1"/>
</dbReference>
<keyword evidence="1" id="KW-0805">Transcription regulation</keyword>
<name>A0A7Y3WT59_9CLOT</name>
<evidence type="ECO:0000259" key="4">
    <source>
        <dbReference type="PROSITE" id="PS01124"/>
    </source>
</evidence>
<evidence type="ECO:0000256" key="2">
    <source>
        <dbReference type="ARBA" id="ARBA00023125"/>
    </source>
</evidence>
<dbReference type="PANTHER" id="PTHR43280:SF28">
    <property type="entry name" value="HTH-TYPE TRANSCRIPTIONAL ACTIVATOR RHAS"/>
    <property type="match status" value="1"/>
</dbReference>
<accession>A0A7Y3WT59</accession>
<dbReference type="GO" id="GO:0043565">
    <property type="term" value="F:sequence-specific DNA binding"/>
    <property type="evidence" value="ECO:0007669"/>
    <property type="project" value="InterPro"/>
</dbReference>